<protein>
    <submittedName>
        <fullName evidence="1">4-nitrophenyl phosphatase</fullName>
    </submittedName>
</protein>
<sequence>MTRFDGVVLDVDGTVLRGDRALPDAPWAVRSLRNAGLDPLFVTNNPTRTAGAYAERLVGAGVDATAAQVLTAGEVTAGYLLDRHPDASLFVVGEDGLREQFRERDLRLTADPDAADVVVASVDREFHYDDLRDALWALSGGDVPLVGTDPDRVVPAAERDVPGSGAIVNAVADVAACDPEAVLGKPHPATRATALDRLGVPAERCLVVGDRLDTDIAFGADAGMTTVLVLSGVTDRAALARSDVEPDHVVESLAAVPELL</sequence>
<dbReference type="Pfam" id="PF13344">
    <property type="entry name" value="Hydrolase_6"/>
    <property type="match status" value="1"/>
</dbReference>
<gene>
    <name evidence="1" type="ORF">SAMN05192554_103121</name>
</gene>
<dbReference type="PANTHER" id="PTHR19288:SF46">
    <property type="entry name" value="HALOACID DEHALOGENASE-LIKE HYDROLASE DOMAIN-CONTAINING PROTEIN 2"/>
    <property type="match status" value="1"/>
</dbReference>
<organism evidence="1 2">
    <name type="scientific">Haloarchaeobius iranensis</name>
    <dbReference type="NCBI Taxonomy" id="996166"/>
    <lineage>
        <taxon>Archaea</taxon>
        <taxon>Methanobacteriati</taxon>
        <taxon>Methanobacteriota</taxon>
        <taxon>Stenosarchaea group</taxon>
        <taxon>Halobacteria</taxon>
        <taxon>Halobacteriales</taxon>
        <taxon>Halorubellaceae</taxon>
        <taxon>Haloarchaeobius</taxon>
    </lineage>
</organism>
<dbReference type="Gene3D" id="3.40.50.1000">
    <property type="entry name" value="HAD superfamily/HAD-like"/>
    <property type="match status" value="2"/>
</dbReference>
<proteinExistence type="predicted"/>
<dbReference type="AlphaFoldDB" id="A0A1G9TTL9"/>
<accession>A0A1G9TTL9</accession>
<evidence type="ECO:0000313" key="2">
    <source>
        <dbReference type="Proteomes" id="UP000199370"/>
    </source>
</evidence>
<dbReference type="PANTHER" id="PTHR19288">
    <property type="entry name" value="4-NITROPHENYLPHOSPHATASE-RELATED"/>
    <property type="match status" value="1"/>
</dbReference>
<dbReference type="RefSeq" id="WP_089731629.1">
    <property type="nucleotide sequence ID" value="NZ_FNIA01000003.1"/>
</dbReference>
<dbReference type="NCBIfam" id="TIGR01460">
    <property type="entry name" value="HAD-SF-IIA"/>
    <property type="match status" value="1"/>
</dbReference>
<evidence type="ECO:0000313" key="1">
    <source>
        <dbReference type="EMBL" id="SDM50982.1"/>
    </source>
</evidence>
<dbReference type="InterPro" id="IPR006357">
    <property type="entry name" value="HAD-SF_hydro_IIA"/>
</dbReference>
<reference evidence="1 2" key="1">
    <citation type="submission" date="2016-10" db="EMBL/GenBank/DDBJ databases">
        <authorList>
            <person name="de Groot N.N."/>
        </authorList>
    </citation>
    <scope>NUCLEOTIDE SEQUENCE [LARGE SCALE GENOMIC DNA]</scope>
    <source>
        <strain evidence="2">EB21,IBRC-M 10013,KCTC 4048</strain>
    </source>
</reference>
<keyword evidence="2" id="KW-1185">Reference proteome</keyword>
<dbReference type="Proteomes" id="UP000199370">
    <property type="component" value="Unassembled WGS sequence"/>
</dbReference>
<dbReference type="SUPFAM" id="SSF56784">
    <property type="entry name" value="HAD-like"/>
    <property type="match status" value="1"/>
</dbReference>
<dbReference type="Pfam" id="PF13242">
    <property type="entry name" value="Hydrolase_like"/>
    <property type="match status" value="1"/>
</dbReference>
<dbReference type="EMBL" id="FNIA01000003">
    <property type="protein sequence ID" value="SDM50982.1"/>
    <property type="molecule type" value="Genomic_DNA"/>
</dbReference>
<dbReference type="InterPro" id="IPR036412">
    <property type="entry name" value="HAD-like_sf"/>
</dbReference>
<dbReference type="GO" id="GO:0005737">
    <property type="term" value="C:cytoplasm"/>
    <property type="evidence" value="ECO:0007669"/>
    <property type="project" value="TreeGrafter"/>
</dbReference>
<name>A0A1G9TTL9_9EURY</name>
<dbReference type="STRING" id="996166.SAMN05192554_103121"/>
<dbReference type="OrthoDB" id="25155at2157"/>
<dbReference type="InterPro" id="IPR023214">
    <property type="entry name" value="HAD_sf"/>
</dbReference>
<dbReference type="GO" id="GO:0016791">
    <property type="term" value="F:phosphatase activity"/>
    <property type="evidence" value="ECO:0007669"/>
    <property type="project" value="TreeGrafter"/>
</dbReference>